<reference evidence="5" key="1">
    <citation type="journal article" date="2013" name="Genome Announc.">
        <title>Draft genome sequence of the ascomycete Phaeoacremonium aleophilum strain UCR-PA7, a causal agent of the esca disease complex in grapevines.</title>
        <authorList>
            <person name="Blanco-Ulate B."/>
            <person name="Rolshausen P."/>
            <person name="Cantu D."/>
        </authorList>
    </citation>
    <scope>NUCLEOTIDE SEQUENCE [LARGE SCALE GENOMIC DNA]</scope>
    <source>
        <strain evidence="5">UCR-PA7</strain>
    </source>
</reference>
<dbReference type="RefSeq" id="XP_007919602.1">
    <property type="nucleotide sequence ID" value="XM_007921411.1"/>
</dbReference>
<dbReference type="InterPro" id="IPR012334">
    <property type="entry name" value="Pectin_lyas_fold"/>
</dbReference>
<evidence type="ECO:0000259" key="3">
    <source>
        <dbReference type="Pfam" id="PF12708"/>
    </source>
</evidence>
<proteinExistence type="predicted"/>
<dbReference type="PANTHER" id="PTHR13593:SF143">
    <property type="entry name" value="PHOSPHATIDYLINOSITOL-SPECIFIC PHOSPHOLIPASE C X DOMAIN-CONTAINING PROTEIN"/>
    <property type="match status" value="1"/>
</dbReference>
<protein>
    <recommendedName>
        <fullName evidence="3">Rhamnogalacturonase A/B/Epimerase-like pectate lyase domain-containing protein</fullName>
    </recommendedName>
</protein>
<evidence type="ECO:0000313" key="5">
    <source>
        <dbReference type="Proteomes" id="UP000014074"/>
    </source>
</evidence>
<keyword evidence="5" id="KW-1185">Reference proteome</keyword>
<name>R8B8R8_PHAM7</name>
<feature type="domain" description="Rhamnogalacturonase A/B/Epimerase-like pectate lyase" evidence="3">
    <location>
        <begin position="244"/>
        <end position="367"/>
    </location>
</feature>
<dbReference type="InterPro" id="IPR051057">
    <property type="entry name" value="PI-PLC_domain"/>
</dbReference>
<evidence type="ECO:0000313" key="4">
    <source>
        <dbReference type="EMBL" id="EON95688.1"/>
    </source>
</evidence>
<evidence type="ECO:0000256" key="1">
    <source>
        <dbReference type="SAM" id="MobiDB-lite"/>
    </source>
</evidence>
<dbReference type="GO" id="GO:0006629">
    <property type="term" value="P:lipid metabolic process"/>
    <property type="evidence" value="ECO:0007669"/>
    <property type="project" value="InterPro"/>
</dbReference>
<dbReference type="OrthoDB" id="1046782at2759"/>
<dbReference type="SUPFAM" id="SSF51126">
    <property type="entry name" value="Pectin lyase-like"/>
    <property type="match status" value="2"/>
</dbReference>
<feature type="chain" id="PRO_5004462574" description="Rhamnogalacturonase A/B/Epimerase-like pectate lyase domain-containing protein" evidence="2">
    <location>
        <begin position="22"/>
        <end position="1151"/>
    </location>
</feature>
<dbReference type="eggNOG" id="ENOG502SINF">
    <property type="taxonomic scope" value="Eukaryota"/>
</dbReference>
<evidence type="ECO:0000256" key="2">
    <source>
        <dbReference type="SAM" id="SignalP"/>
    </source>
</evidence>
<dbReference type="GeneID" id="19329800"/>
<feature type="domain" description="Rhamnogalacturonase A/B/Epimerase-like pectate lyase" evidence="3">
    <location>
        <begin position="187"/>
        <end position="238"/>
    </location>
</feature>
<dbReference type="GO" id="GO:0008081">
    <property type="term" value="F:phosphoric diester hydrolase activity"/>
    <property type="evidence" value="ECO:0007669"/>
    <property type="project" value="InterPro"/>
</dbReference>
<dbReference type="SUPFAM" id="SSF51695">
    <property type="entry name" value="PLC-like phosphodiesterases"/>
    <property type="match status" value="1"/>
</dbReference>
<dbReference type="Gene3D" id="2.160.20.10">
    <property type="entry name" value="Single-stranded right-handed beta-helix, Pectin lyase-like"/>
    <property type="match status" value="3"/>
</dbReference>
<accession>R8B8R8</accession>
<gene>
    <name evidence="4" type="ORF">UCRPA7_8905</name>
</gene>
<dbReference type="Proteomes" id="UP000014074">
    <property type="component" value="Unassembled WGS sequence"/>
</dbReference>
<dbReference type="KEGG" id="tmn:UCRPA7_8905"/>
<keyword evidence="2" id="KW-0732">Signal</keyword>
<feature type="compositionally biased region" description="Basic and acidic residues" evidence="1">
    <location>
        <begin position="85"/>
        <end position="95"/>
    </location>
</feature>
<feature type="domain" description="Rhamnogalacturonase A/B/Epimerase-like pectate lyase" evidence="3">
    <location>
        <begin position="507"/>
        <end position="594"/>
    </location>
</feature>
<dbReference type="Gene3D" id="3.20.20.190">
    <property type="entry name" value="Phosphatidylinositol (PI) phosphodiesterase"/>
    <property type="match status" value="1"/>
</dbReference>
<feature type="signal peptide" evidence="2">
    <location>
        <begin position="1"/>
        <end position="21"/>
    </location>
</feature>
<dbReference type="EMBL" id="KB933378">
    <property type="protein sequence ID" value="EON95688.1"/>
    <property type="molecule type" value="Genomic_DNA"/>
</dbReference>
<feature type="region of interest" description="Disordered" evidence="1">
    <location>
        <begin position="85"/>
        <end position="120"/>
    </location>
</feature>
<dbReference type="HOGENOM" id="CLU_004874_0_0_1"/>
<sequence length="1151" mass="127118">MNFFVVLSLLLFHCLSRSALAGVTGGTLNRALDIKAAALERAHVLITRQDNDTDVEKPPRLANATQTDIEKARALVKAAIQQAADHNKARLDKPLRNNYELKPGTQTSKRRRDDAGDAPPLFNVTDEIAAAAALIAEADAYAEVKNGTLNRRALFEKRNRPSQFWLGNIAHVGGWPFGDNDGDFTVFRDVTDPKYGAVGDGVTDDTEAIRKAVSDGDMCGPGCYSSTTKGAIIYFPPGSDGNAKEWYINTANFYRQIRNFVIDITATDPGAYVCALHYQVAQATSLQFVEFRATTGTTQQGIFAENGSGGFMSDLVFNGGNFGIYGGNQQFTAHRITFNGCTTAVQLIWDWGWAWKSIYIKNADVGFKLLSEDGVHNTGSILVVDSVFEGVGKAILTFPAAAEKGDGTTGLTLDNVKFINTQSGVVDNAGTSYLSAGSDIDTFVLGRIYVDQEKSESLHTSFATKRDPTLVGDNPWNLPKAPFFERAKPQYAEAGGSQFYHIQQLCRGDGVNDDTQCIQQALDAFAASSIIYFDAGSYMISDTITIPNDAKIVGENWAQLVAYGENFEDATDIDDPDWNDDNNFMDNFGNVTIHNLITIGAVNMIESDGLTIKASDNQAVDFHPRWSQISVFDPRQYINPCTQEPANTNPDLPAGADAAVRTENDEQLAYLTIVNGCPYAFEFLSQHNHQMKDWDSEWVTIPAGESVQFLIEFEQGPGIDDGDTAGEAYYQLQGTDKKWHVTTDYVDDDDIWPPLRARIAYTDIGTKDVATGTVFDLGWPTLYDGVPLQWVLTGSETYGYWSSANPPVAWMHSILDVIGDRKLKYVCMPGSHDAGMSTIDGHTAFSDWSNTQTQWLDFYNQLMRGSRWFDVRPCLGNGGKHMLCHYTVTSGSAVGANGLSVDVMIDQINSFMDDHPGELVIIDLSDESGFDTDHRTSAQSYDRLTEDQWRPIWQQVRDGFRKPCKGFGGDKVLDEFTMNDFIGDGQGCVMTVARNIPGMDADPEKGFYLYDKLPRHNDYSDTDDFNAMRNDQISKLKLNRRLGREGDGDTADDFFVLSWTMTLKASDAITPLSDRAAIALNTLFWYAYHEFTPFSYPNILYVDFVGQPYLLENGLSQDEYMEQTTSHLAALAMAVNLQIASQNCYVGGGKI</sequence>
<dbReference type="InterPro" id="IPR011050">
    <property type="entry name" value="Pectin_lyase_fold/virulence"/>
</dbReference>
<dbReference type="AlphaFoldDB" id="R8B8R8"/>
<dbReference type="InterPro" id="IPR024535">
    <property type="entry name" value="RHGA/B-epi-like_pectate_lyase"/>
</dbReference>
<dbReference type="PANTHER" id="PTHR13593">
    <property type="match status" value="1"/>
</dbReference>
<dbReference type="InterPro" id="IPR017946">
    <property type="entry name" value="PLC-like_Pdiesterase_TIM-brl"/>
</dbReference>
<dbReference type="Pfam" id="PF12708">
    <property type="entry name" value="Pect-lyase_RHGA_epim"/>
    <property type="match status" value="3"/>
</dbReference>
<organism evidence="4 5">
    <name type="scientific">Phaeoacremonium minimum (strain UCR-PA7)</name>
    <name type="common">Esca disease fungus</name>
    <name type="synonym">Togninia minima</name>
    <dbReference type="NCBI Taxonomy" id="1286976"/>
    <lineage>
        <taxon>Eukaryota</taxon>
        <taxon>Fungi</taxon>
        <taxon>Dikarya</taxon>
        <taxon>Ascomycota</taxon>
        <taxon>Pezizomycotina</taxon>
        <taxon>Sordariomycetes</taxon>
        <taxon>Sordariomycetidae</taxon>
        <taxon>Togniniales</taxon>
        <taxon>Togniniaceae</taxon>
        <taxon>Phaeoacremonium</taxon>
    </lineage>
</organism>